<comment type="caution">
    <text evidence="1">The sequence shown here is derived from an EMBL/GenBank/DDBJ whole genome shotgun (WGS) entry which is preliminary data.</text>
</comment>
<protein>
    <recommendedName>
        <fullName evidence="3">GLPGLI family protein</fullName>
    </recommendedName>
</protein>
<evidence type="ECO:0000313" key="1">
    <source>
        <dbReference type="EMBL" id="MFC4632528.1"/>
    </source>
</evidence>
<accession>A0ABV9HQR8</accession>
<dbReference type="RefSeq" id="WP_379976729.1">
    <property type="nucleotide sequence ID" value="NZ_JBHSFV010000001.1"/>
</dbReference>
<proteinExistence type="predicted"/>
<gene>
    <name evidence="1" type="ORF">ACFO3O_01315</name>
</gene>
<keyword evidence="2" id="KW-1185">Reference proteome</keyword>
<evidence type="ECO:0008006" key="3">
    <source>
        <dbReference type="Google" id="ProtNLM"/>
    </source>
</evidence>
<sequence>MQNIQFPVQFEFKISTLANDFKATDASGKTIAYVRQKMFKLKEDIQIYSDDSRTKENYRIKADKWLDFSTAYSFYSEGNTKSFGKVVRKGWRSIWKAHYQIIDQHEKQQYSVSEENAWVKVGDSLLGEIPILGIFTGYLFNPSYIVENMDGKPVIKLKKQASFFGRKFELTKLGELDADDDDRVMLSLMMMILLERRRG</sequence>
<organism evidence="1 2">
    <name type="scientific">Dokdonia ponticola</name>
    <dbReference type="NCBI Taxonomy" id="2041041"/>
    <lineage>
        <taxon>Bacteria</taxon>
        <taxon>Pseudomonadati</taxon>
        <taxon>Bacteroidota</taxon>
        <taxon>Flavobacteriia</taxon>
        <taxon>Flavobacteriales</taxon>
        <taxon>Flavobacteriaceae</taxon>
        <taxon>Dokdonia</taxon>
    </lineage>
</organism>
<dbReference type="EMBL" id="JBHSFV010000001">
    <property type="protein sequence ID" value="MFC4632528.1"/>
    <property type="molecule type" value="Genomic_DNA"/>
</dbReference>
<dbReference type="Proteomes" id="UP001596043">
    <property type="component" value="Unassembled WGS sequence"/>
</dbReference>
<evidence type="ECO:0000313" key="2">
    <source>
        <dbReference type="Proteomes" id="UP001596043"/>
    </source>
</evidence>
<reference evidence="2" key="1">
    <citation type="journal article" date="2019" name="Int. J. Syst. Evol. Microbiol.">
        <title>The Global Catalogue of Microorganisms (GCM) 10K type strain sequencing project: providing services to taxonomists for standard genome sequencing and annotation.</title>
        <authorList>
            <consortium name="The Broad Institute Genomics Platform"/>
            <consortium name="The Broad Institute Genome Sequencing Center for Infectious Disease"/>
            <person name="Wu L."/>
            <person name="Ma J."/>
        </authorList>
    </citation>
    <scope>NUCLEOTIDE SEQUENCE [LARGE SCALE GENOMIC DNA]</scope>
    <source>
        <strain evidence="2">YJ-61-S</strain>
    </source>
</reference>
<name>A0ABV9HQR8_9FLAO</name>